<accession>A0ABP8QZ50</accession>
<feature type="chain" id="PRO_5045157023" description="TonB-linked outer membrane protein, SusC/RagA family" evidence="1">
    <location>
        <begin position="26"/>
        <end position="218"/>
    </location>
</feature>
<keyword evidence="3" id="KW-1185">Reference proteome</keyword>
<dbReference type="InterPro" id="IPR008969">
    <property type="entry name" value="CarboxyPept-like_regulatory"/>
</dbReference>
<evidence type="ECO:0000313" key="2">
    <source>
        <dbReference type="EMBL" id="GAA4513756.1"/>
    </source>
</evidence>
<evidence type="ECO:0000256" key="1">
    <source>
        <dbReference type="SAM" id="SignalP"/>
    </source>
</evidence>
<sequence>MFHKAITYFLVVLGSCLIMFSVASAQEKKIIQFSGLITSIGSDLPVGFVTIKNTSYNNQTFIANNEGFFSFVAHVGDVIEFSSVGFETTTFTIPNVEGDKYTASIKMRALVIELPAVTPFPWASYEDYVAEFMALGNGEDPIATARRNLSPEALAALARIVPRSAEEIQTFNSLQRHHNMQNRYINQRMSNPFLNPFNWYQFINSIKRGDFNKEKPKY</sequence>
<protein>
    <recommendedName>
        <fullName evidence="4">TonB-linked outer membrane protein, SusC/RagA family</fullName>
    </recommendedName>
</protein>
<evidence type="ECO:0008006" key="4">
    <source>
        <dbReference type="Google" id="ProtNLM"/>
    </source>
</evidence>
<name>A0ABP8QZ50_9SPHI</name>
<comment type="caution">
    <text evidence="2">The sequence shown here is derived from an EMBL/GenBank/DDBJ whole genome shotgun (WGS) entry which is preliminary data.</text>
</comment>
<feature type="signal peptide" evidence="1">
    <location>
        <begin position="1"/>
        <end position="25"/>
    </location>
</feature>
<keyword evidence="1" id="KW-0732">Signal</keyword>
<evidence type="ECO:0000313" key="3">
    <source>
        <dbReference type="Proteomes" id="UP001500394"/>
    </source>
</evidence>
<dbReference type="EMBL" id="BAABGR010000009">
    <property type="protein sequence ID" value="GAA4513756.1"/>
    <property type="molecule type" value="Genomic_DNA"/>
</dbReference>
<dbReference type="PROSITE" id="PS51257">
    <property type="entry name" value="PROKAR_LIPOPROTEIN"/>
    <property type="match status" value="1"/>
</dbReference>
<proteinExistence type="predicted"/>
<organism evidence="2 3">
    <name type="scientific">Sphingobacterium thermophilum</name>
    <dbReference type="NCBI Taxonomy" id="768534"/>
    <lineage>
        <taxon>Bacteria</taxon>
        <taxon>Pseudomonadati</taxon>
        <taxon>Bacteroidota</taxon>
        <taxon>Sphingobacteriia</taxon>
        <taxon>Sphingobacteriales</taxon>
        <taxon>Sphingobacteriaceae</taxon>
        <taxon>Sphingobacterium</taxon>
    </lineage>
</organism>
<dbReference type="Proteomes" id="UP001500394">
    <property type="component" value="Unassembled WGS sequence"/>
</dbReference>
<gene>
    <name evidence="2" type="ORF">GCM10023173_09700</name>
</gene>
<reference evidence="3" key="1">
    <citation type="journal article" date="2019" name="Int. J. Syst. Evol. Microbiol.">
        <title>The Global Catalogue of Microorganisms (GCM) 10K type strain sequencing project: providing services to taxonomists for standard genome sequencing and annotation.</title>
        <authorList>
            <consortium name="The Broad Institute Genomics Platform"/>
            <consortium name="The Broad Institute Genome Sequencing Center for Infectious Disease"/>
            <person name="Wu L."/>
            <person name="Ma J."/>
        </authorList>
    </citation>
    <scope>NUCLEOTIDE SEQUENCE [LARGE SCALE GENOMIC DNA]</scope>
    <source>
        <strain evidence="3">JCM 17858</strain>
    </source>
</reference>
<dbReference type="SUPFAM" id="SSF49464">
    <property type="entry name" value="Carboxypeptidase regulatory domain-like"/>
    <property type="match status" value="1"/>
</dbReference>